<gene>
    <name evidence="1" type="ORF">P186_1071</name>
</gene>
<dbReference type="RefSeq" id="WP_014288335.1">
    <property type="nucleotide sequence ID" value="NC_016645.1"/>
</dbReference>
<dbReference type="HOGENOM" id="CLU_545895_0_0_2"/>
<dbReference type="AlphaFoldDB" id="G7VC07"/>
<accession>G7VC07</accession>
<reference evidence="1 2" key="1">
    <citation type="journal article" date="2012" name="J. Bacteriol.">
        <title>Complete genome sequence of strain 1860, a crenarchaeon of the genus pyrobaculum able to grow with various electron acceptors.</title>
        <authorList>
            <person name="Mardanov A.V."/>
            <person name="Gumerov V.M."/>
            <person name="Slobodkina G.B."/>
            <person name="Beletsky A.V."/>
            <person name="Bonch-Osmolovskaya E.A."/>
            <person name="Ravin N.V."/>
            <person name="Skryabin K.G."/>
        </authorList>
    </citation>
    <scope>NUCLEOTIDE SEQUENCE [LARGE SCALE GENOMIC DNA]</scope>
    <source>
        <strain evidence="1 2">1860</strain>
    </source>
</reference>
<keyword evidence="2" id="KW-1185">Reference proteome</keyword>
<protein>
    <submittedName>
        <fullName evidence="1">Uncharacterized protein</fullName>
    </submittedName>
</protein>
<evidence type="ECO:0000313" key="1">
    <source>
        <dbReference type="EMBL" id="AET32507.1"/>
    </source>
</evidence>
<proteinExistence type="predicted"/>
<dbReference type="EMBL" id="CP003098">
    <property type="protein sequence ID" value="AET32507.1"/>
    <property type="molecule type" value="Genomic_DNA"/>
</dbReference>
<dbReference type="Proteomes" id="UP000005867">
    <property type="component" value="Chromosome"/>
</dbReference>
<organism evidence="1 2">
    <name type="scientific">Pyrobaculum ferrireducens</name>
    <dbReference type="NCBI Taxonomy" id="1104324"/>
    <lineage>
        <taxon>Archaea</taxon>
        <taxon>Thermoproteota</taxon>
        <taxon>Thermoprotei</taxon>
        <taxon>Thermoproteales</taxon>
        <taxon>Thermoproteaceae</taxon>
        <taxon>Pyrobaculum</taxon>
    </lineage>
</organism>
<dbReference type="GeneID" id="11595327"/>
<evidence type="ECO:0000313" key="2">
    <source>
        <dbReference type="Proteomes" id="UP000005867"/>
    </source>
</evidence>
<dbReference type="STRING" id="1104324.P186_1071"/>
<dbReference type="KEGG" id="pyr:P186_1071"/>
<name>G7VC07_9CREN</name>
<dbReference type="eggNOG" id="arCOG12864">
    <property type="taxonomic scope" value="Archaea"/>
</dbReference>
<sequence length="511" mass="55802">MAPIFIVIISALLMAPFAPANAVGTDHIYVDAKVEVYVYDKHSGVRIAEVPVDGVVQSYAVAGDVFFAVTVPYYTDGTRWIKRGRYALWKIGPGGVERAVDLPSFTYAHVGADCRRVAVLLIHEGNATLLLYTHEFRLLLSTELEPVEGVQLVGSGCGLWLAVLREGRAVLYHVGDDGLEKIFDLDLPAYVMPDMRGGVYVITRRHTYHVAAGQVLRVGEGYAKPIVKHLVVRDGYYLVSDGGVVAYFKPGGEIVEIYGAGPFSWAMSDGEYIYVPDGPRGFVKYRYVPNGTLTVRVLGEVPHVIEIEGAGLSAEGVLGPVRVFAQRYTVKVEHCGGSREVVAEVKDGGEETVAVRLTGVRIRVEVLDFFRRTSGYLSTAAYGRATCASVLSDKGVAEVVVPGGGEYSLVVAYYISEGGAGYVLEKVRRLRYTVKTSDDGSVLVEPGRNIIRGYEESPGMYFAWGRGEVTIQIYKDGVTYLEVITAGALAALYVSWRHVKTRLGGYTQTRR</sequence>
<dbReference type="BioCyc" id="PSP1104324:GJSN-1046-MONOMER"/>